<dbReference type="KEGG" id="baqk:QN215_04625"/>
<feature type="transmembrane region" description="Helical" evidence="1">
    <location>
        <begin position="109"/>
        <end position="129"/>
    </location>
</feature>
<sequence length="145" mass="15459">MDEETLSNPSGALADYRVVISGTHSLGGNEYGWKLVNASNTVVALGSSSAGTMTVPDDVRNGEYTLWYWGQQDGTAAKGWSNKATVPHQQSVTLQGSLTSLPYTGSAHFWWLIALLAGGILLLAGYLYTRAGSWRSLSRSASSSQ</sequence>
<proteinExistence type="predicted"/>
<evidence type="ECO:0000256" key="1">
    <source>
        <dbReference type="SAM" id="Phobius"/>
    </source>
</evidence>
<organism evidence="2">
    <name type="scientific">Bifidobacterium aquikefiricola</name>
    <dbReference type="NCBI Taxonomy" id="3059038"/>
    <lineage>
        <taxon>Bacteria</taxon>
        <taxon>Bacillati</taxon>
        <taxon>Actinomycetota</taxon>
        <taxon>Actinomycetes</taxon>
        <taxon>Bifidobacteriales</taxon>
        <taxon>Bifidobacteriaceae</taxon>
        <taxon>Bifidobacterium</taxon>
    </lineage>
</organism>
<gene>
    <name evidence="2" type="ORF">QN215_04625</name>
</gene>
<accession>A0AB39U9C5</accession>
<keyword evidence="1" id="KW-0812">Transmembrane</keyword>
<dbReference type="AlphaFoldDB" id="A0AB39U9C5"/>
<keyword evidence="1" id="KW-0472">Membrane</keyword>
<evidence type="ECO:0000313" key="2">
    <source>
        <dbReference type="EMBL" id="XDS45390.1"/>
    </source>
</evidence>
<protein>
    <recommendedName>
        <fullName evidence="3">Cell surface protein</fullName>
    </recommendedName>
</protein>
<dbReference type="RefSeq" id="WP_369344926.1">
    <property type="nucleotide sequence ID" value="NZ_CP129674.1"/>
</dbReference>
<name>A0AB39U9C5_9BIFI</name>
<evidence type="ECO:0008006" key="3">
    <source>
        <dbReference type="Google" id="ProtNLM"/>
    </source>
</evidence>
<reference evidence="2" key="1">
    <citation type="submission" date="2023-07" db="EMBL/GenBank/DDBJ databases">
        <title>Bifidobacterium aquikefiriaerophilum sp. nov. and Bifidobacterium eccum sp. nov., isolated from water kefir.</title>
        <authorList>
            <person name="Breselge S."/>
            <person name="Bellassi P."/>
            <person name="Barcenilla C."/>
            <person name="Alvarez-Ordonez A."/>
            <person name="Morelli L."/>
            <person name="Cotter P.D."/>
        </authorList>
    </citation>
    <scope>NUCLEOTIDE SEQUENCE</scope>
    <source>
        <strain evidence="2">WK041_4_12</strain>
    </source>
</reference>
<dbReference type="EMBL" id="CP129674">
    <property type="protein sequence ID" value="XDS45390.1"/>
    <property type="molecule type" value="Genomic_DNA"/>
</dbReference>
<keyword evidence="1" id="KW-1133">Transmembrane helix</keyword>